<sequence length="58" mass="6574">MRAKDRKIVTTALAMNSEPAMLRNRLSALSEIDSPADADFRILPDDLSRRARNLNMIM</sequence>
<organism evidence="1 2">
    <name type="scientific">Porites evermanni</name>
    <dbReference type="NCBI Taxonomy" id="104178"/>
    <lineage>
        <taxon>Eukaryota</taxon>
        <taxon>Metazoa</taxon>
        <taxon>Cnidaria</taxon>
        <taxon>Anthozoa</taxon>
        <taxon>Hexacorallia</taxon>
        <taxon>Scleractinia</taxon>
        <taxon>Fungiina</taxon>
        <taxon>Poritidae</taxon>
        <taxon>Porites</taxon>
    </lineage>
</organism>
<protein>
    <submittedName>
        <fullName evidence="1">Uncharacterized protein</fullName>
    </submittedName>
</protein>
<name>A0ABN8LQD4_9CNID</name>
<dbReference type="Proteomes" id="UP001159427">
    <property type="component" value="Unassembled WGS sequence"/>
</dbReference>
<dbReference type="EMBL" id="CALNXI010000073">
    <property type="protein sequence ID" value="CAH3017906.1"/>
    <property type="molecule type" value="Genomic_DNA"/>
</dbReference>
<keyword evidence="2" id="KW-1185">Reference proteome</keyword>
<gene>
    <name evidence="1" type="ORF">PEVE_00040269</name>
</gene>
<accession>A0ABN8LQD4</accession>
<evidence type="ECO:0000313" key="1">
    <source>
        <dbReference type="EMBL" id="CAH3017906.1"/>
    </source>
</evidence>
<proteinExistence type="predicted"/>
<evidence type="ECO:0000313" key="2">
    <source>
        <dbReference type="Proteomes" id="UP001159427"/>
    </source>
</evidence>
<feature type="non-terminal residue" evidence="1">
    <location>
        <position position="58"/>
    </location>
</feature>
<comment type="caution">
    <text evidence="1">The sequence shown here is derived from an EMBL/GenBank/DDBJ whole genome shotgun (WGS) entry which is preliminary data.</text>
</comment>
<reference evidence="1 2" key="1">
    <citation type="submission" date="2022-05" db="EMBL/GenBank/DDBJ databases">
        <authorList>
            <consortium name="Genoscope - CEA"/>
            <person name="William W."/>
        </authorList>
    </citation>
    <scope>NUCLEOTIDE SEQUENCE [LARGE SCALE GENOMIC DNA]</scope>
</reference>